<dbReference type="InterPro" id="IPR036812">
    <property type="entry name" value="NAD(P)_OxRdtase_dom_sf"/>
</dbReference>
<gene>
    <name evidence="6" type="ORF">SPIL2461_LOCUS10600</name>
</gene>
<evidence type="ECO:0000313" key="7">
    <source>
        <dbReference type="Proteomes" id="UP000649617"/>
    </source>
</evidence>
<protein>
    <recommendedName>
        <fullName evidence="5">NADP-dependent oxidoreductase domain-containing protein</fullName>
    </recommendedName>
</protein>
<feature type="domain" description="NADP-dependent oxidoreductase" evidence="5">
    <location>
        <begin position="7"/>
        <end position="270"/>
    </location>
</feature>
<evidence type="ECO:0000256" key="3">
    <source>
        <dbReference type="ARBA" id="ARBA00023002"/>
    </source>
</evidence>
<keyword evidence="7" id="KW-1185">Reference proteome</keyword>
<evidence type="ECO:0000256" key="2">
    <source>
        <dbReference type="ARBA" id="ARBA00022857"/>
    </source>
</evidence>
<accession>A0A812RDC0</accession>
<dbReference type="SUPFAM" id="SSF54197">
    <property type="entry name" value="HIT-like"/>
    <property type="match status" value="2"/>
</dbReference>
<keyword evidence="2" id="KW-0521">NADP</keyword>
<dbReference type="PANTHER" id="PTHR43827">
    <property type="entry name" value="2,5-DIKETO-D-GLUCONIC ACID REDUCTASE"/>
    <property type="match status" value="1"/>
</dbReference>
<dbReference type="PANTHER" id="PTHR43827:SF3">
    <property type="entry name" value="NADP-DEPENDENT OXIDOREDUCTASE DOMAIN-CONTAINING PROTEIN"/>
    <property type="match status" value="1"/>
</dbReference>
<dbReference type="Pfam" id="PF00248">
    <property type="entry name" value="Aldo_ket_red"/>
    <property type="match status" value="1"/>
</dbReference>
<reference evidence="6" key="1">
    <citation type="submission" date="2021-02" db="EMBL/GenBank/DDBJ databases">
        <authorList>
            <person name="Dougan E. K."/>
            <person name="Rhodes N."/>
            <person name="Thang M."/>
            <person name="Chan C."/>
        </authorList>
    </citation>
    <scope>NUCLEOTIDE SEQUENCE</scope>
</reference>
<dbReference type="InterPro" id="IPR018170">
    <property type="entry name" value="Aldo/ket_reductase_CS"/>
</dbReference>
<dbReference type="EMBL" id="CAJNIZ010019924">
    <property type="protein sequence ID" value="CAE7433645.1"/>
    <property type="molecule type" value="Genomic_DNA"/>
</dbReference>
<dbReference type="InterPro" id="IPR036265">
    <property type="entry name" value="HIT-like_sf"/>
</dbReference>
<evidence type="ECO:0000313" key="6">
    <source>
        <dbReference type="EMBL" id="CAE7433645.1"/>
    </source>
</evidence>
<keyword evidence="3" id="KW-0560">Oxidoreductase</keyword>
<sequence>MPMIAAGSWQYNISEAYQSHKLAIKAGFTMVDTALDYHNQQGVGRAINEAGGREKIFVETKVPGCGMDSTMLNVFKCYEDTKRDLETDLAQLNLSYVDLVIVHFPPISSMVTRSCNSWSGGCQMVRAQWKALEEFYKQGKARAIGVSNYCPSCYDCLNSTATVLPMVNQVELHLGMGTDPEGFVSYHKARGIQLQAYSVLGNNAISHKASPEILTGNLTTSIAKAHGKSSVQVALKWVVSQGIPAVTKSASSEHLSADLDLWSWDFTPEESGQGSRQYALTGLEVLGLLSAVERSLTSAPESPNSTCTHEHDEERILGLYSLDSSCETGHPKSSFWRRLPYWLCCGQEKAKDLASFQLSEPARRAAKECLARARQATEGDKPLMCFMRQDILTGKWAHFQLGTSNDKKPRQTESKSKQVQMKPIHEEPDQLEGCPFCACHASEAADVLRFEELKNGEAEYASTWQALKDHFWYAADTYAGHRLVRDWSRPDPSRHWQVRVVRNIFPSMSVPREFYEDDHEGGFLEDTAGSMINPAVEHPLYLQVPGVGFNDVVIETPWHNMCAALDREESIALTLRAIVIRGRELMQNPLVRYVSVFKQHKCGSIVHAHWQIITTPFVPSSVDVQLIRAARLHRRFNACIGCQVLVSAPTGSDLASERLLLETQHFVVSAPFACRERWRLYLAPKRHSPDFFATTEDELVDLAHVLKKVLQMYYHKLSDCPFNIAVWTRPTIVKDDSLFGAFRWHSGADDCSHFHWYIGFYPRGKPTPQGFKNATDIAPMKTLPEDDAAIMRQWLTELQ</sequence>
<dbReference type="CDD" id="cd19071">
    <property type="entry name" value="AKR_AKR1-5-like"/>
    <property type="match status" value="1"/>
</dbReference>
<comment type="caution">
    <text evidence="6">The sequence shown here is derived from an EMBL/GenBank/DDBJ whole genome shotgun (WGS) entry which is preliminary data.</text>
</comment>
<evidence type="ECO:0000256" key="1">
    <source>
        <dbReference type="ARBA" id="ARBA00007905"/>
    </source>
</evidence>
<feature type="compositionally biased region" description="Basic and acidic residues" evidence="4">
    <location>
        <begin position="405"/>
        <end position="416"/>
    </location>
</feature>
<dbReference type="Gene3D" id="3.20.20.100">
    <property type="entry name" value="NADP-dependent oxidoreductase domain"/>
    <property type="match status" value="1"/>
</dbReference>
<name>A0A812RDC0_SYMPI</name>
<organism evidence="6 7">
    <name type="scientific">Symbiodinium pilosum</name>
    <name type="common">Dinoflagellate</name>
    <dbReference type="NCBI Taxonomy" id="2952"/>
    <lineage>
        <taxon>Eukaryota</taxon>
        <taxon>Sar</taxon>
        <taxon>Alveolata</taxon>
        <taxon>Dinophyceae</taxon>
        <taxon>Suessiales</taxon>
        <taxon>Symbiodiniaceae</taxon>
        <taxon>Symbiodinium</taxon>
    </lineage>
</organism>
<dbReference type="PROSITE" id="PS00062">
    <property type="entry name" value="ALDOKETO_REDUCTASE_2"/>
    <property type="match status" value="1"/>
</dbReference>
<comment type="similarity">
    <text evidence="1">Belongs to the aldo/keto reductase family.</text>
</comment>
<dbReference type="Gene3D" id="3.30.428.10">
    <property type="entry name" value="HIT-like"/>
    <property type="match status" value="2"/>
</dbReference>
<dbReference type="GO" id="GO:0016616">
    <property type="term" value="F:oxidoreductase activity, acting on the CH-OH group of donors, NAD or NADP as acceptor"/>
    <property type="evidence" value="ECO:0007669"/>
    <property type="project" value="UniProtKB-ARBA"/>
</dbReference>
<feature type="region of interest" description="Disordered" evidence="4">
    <location>
        <begin position="402"/>
        <end position="424"/>
    </location>
</feature>
<dbReference type="Proteomes" id="UP000649617">
    <property type="component" value="Unassembled WGS sequence"/>
</dbReference>
<dbReference type="InterPro" id="IPR023210">
    <property type="entry name" value="NADP_OxRdtase_dom"/>
</dbReference>
<dbReference type="PRINTS" id="PR00069">
    <property type="entry name" value="ALDKETRDTASE"/>
</dbReference>
<dbReference type="OrthoDB" id="418412at2759"/>
<dbReference type="AlphaFoldDB" id="A0A812RDC0"/>
<dbReference type="InterPro" id="IPR020471">
    <property type="entry name" value="AKR"/>
</dbReference>
<evidence type="ECO:0000259" key="5">
    <source>
        <dbReference type="Pfam" id="PF00248"/>
    </source>
</evidence>
<proteinExistence type="inferred from homology"/>
<evidence type="ECO:0000256" key="4">
    <source>
        <dbReference type="SAM" id="MobiDB-lite"/>
    </source>
</evidence>
<dbReference type="SUPFAM" id="SSF51430">
    <property type="entry name" value="NAD(P)-linked oxidoreductase"/>
    <property type="match status" value="1"/>
</dbReference>